<accession>A0A0D4ZYZ3</accession>
<name>A0A0D4ZYZ3_9SPHN</name>
<dbReference type="EC" id="4.2.1.17" evidence="1"/>
<sequence>MSERPEYFDKYKTLKFDRSADGVLVVQWHSNNGPVLYGAEHHSEWAPAFTDIGGDRDNRVVVFTGTGDVFIDRHGEWGVPIKTPSNFDVPSWGEKMMFRRLFEIEAPLICACNGPALIHGELMVLGDINLASTTAVYADEGHFTAGEVPGDGVHILWQELLGTNRGKYFLLTGQHIDAYEAQRLGVVNEVVKPEELMPRALELAHQMATYDDLTLRYTRQCFVDRWKQLFNDRVGVGYGMALQALSHMDRGWMVWDKSNEGQETYSKLERLYPKNQADAGAGRKRDAA</sequence>
<proteinExistence type="predicted"/>
<gene>
    <name evidence="1" type="ORF">plasmid201_181</name>
</gene>
<dbReference type="PANTHER" id="PTHR43459">
    <property type="entry name" value="ENOYL-COA HYDRATASE"/>
    <property type="match status" value="1"/>
</dbReference>
<dbReference type="EMBL" id="KM017070">
    <property type="protein sequence ID" value="AJW29369.1"/>
    <property type="molecule type" value="Genomic_DNA"/>
</dbReference>
<dbReference type="SUPFAM" id="SSF52096">
    <property type="entry name" value="ClpP/crotonase"/>
    <property type="match status" value="1"/>
</dbReference>
<dbReference type="Gene3D" id="3.90.226.10">
    <property type="entry name" value="2-enoyl-CoA Hydratase, Chain A, domain 1"/>
    <property type="match status" value="1"/>
</dbReference>
<dbReference type="AlphaFoldDB" id="A0A0D4ZYZ3"/>
<dbReference type="GO" id="GO:0004300">
    <property type="term" value="F:enoyl-CoA hydratase activity"/>
    <property type="evidence" value="ECO:0007669"/>
    <property type="project" value="UniProtKB-EC"/>
</dbReference>
<dbReference type="InterPro" id="IPR029045">
    <property type="entry name" value="ClpP/crotonase-like_dom_sf"/>
</dbReference>
<keyword evidence="1" id="KW-0456">Lyase</keyword>
<dbReference type="Pfam" id="PF00378">
    <property type="entry name" value="ECH_1"/>
    <property type="match status" value="1"/>
</dbReference>
<reference evidence="1" key="1">
    <citation type="submission" date="2014-06" db="EMBL/GenBank/DDBJ databases">
        <title>Molecular and ecological studies on carbamate pesticide degrading bacteria isolated from agricultural soils.</title>
        <authorList>
            <person name="Kim D.-U."/>
            <person name="Ka J.-O."/>
        </authorList>
    </citation>
    <scope>NUCLEOTIDE SEQUENCE</scope>
    <source>
        <strain evidence="1">NS2</strain>
        <plasmid evidence="1">201</plasmid>
    </source>
</reference>
<dbReference type="CDD" id="cd06558">
    <property type="entry name" value="crotonase-like"/>
    <property type="match status" value="1"/>
</dbReference>
<geneLocation type="plasmid" evidence="1">
    <name>201</name>
</geneLocation>
<dbReference type="InterPro" id="IPR001753">
    <property type="entry name" value="Enoyl-CoA_hydra/iso"/>
</dbReference>
<evidence type="ECO:0000313" key="1">
    <source>
        <dbReference type="EMBL" id="AJW29369.1"/>
    </source>
</evidence>
<keyword evidence="1" id="KW-0614">Plasmid</keyword>
<protein>
    <submittedName>
        <fullName evidence="1">Enoyl-CoA hydratase</fullName>
        <ecNumber evidence="1">4.2.1.17</ecNumber>
    </submittedName>
</protein>
<organism evidence="1">
    <name type="scientific">Sphingomonas sp. NS2</name>
    <dbReference type="NCBI Taxonomy" id="908605"/>
    <lineage>
        <taxon>Bacteria</taxon>
        <taxon>Pseudomonadati</taxon>
        <taxon>Pseudomonadota</taxon>
        <taxon>Alphaproteobacteria</taxon>
        <taxon>Sphingomonadales</taxon>
        <taxon>Sphingomonadaceae</taxon>
        <taxon>Sphingomonas</taxon>
    </lineage>
</organism>
<dbReference type="PANTHER" id="PTHR43459:SF1">
    <property type="entry name" value="EG:BACN32G11.4 PROTEIN"/>
    <property type="match status" value="1"/>
</dbReference>